<sequence length="309" mass="34844">MDPAAAPPRVTLGTSTMLTFITLARGIEASLPKVAYIKSIEIWFFGCITFIFLSLVEFTLVHSIQSSEKPVYHVKRATPSHIIRRAISTSASRKNSEPNSLKFSIRKRRLSEDGMRKTESVPDFNERTTTSVENYLTVYDNPLIQGISLSNPSTLTNRATFEKVPSVHSVFSASSSINFEQMDEMESRNLSTLARNDDTTTQDLERTREELRKFTRKKNGFMSKIVSTLFRSSAPKIVVLDEEDSAKARRNQPKLTPKKAARIIDRYCRPNMAPTSSLKDSFLKWRGLFVVLGGFLIHLSLGSVYSFGE</sequence>
<feature type="transmembrane region" description="Helical" evidence="1">
    <location>
        <begin position="287"/>
        <end position="307"/>
    </location>
</feature>
<proteinExistence type="predicted"/>
<dbReference type="PRINTS" id="PR00253">
    <property type="entry name" value="GABAARECEPTR"/>
</dbReference>
<dbReference type="Gene3D" id="1.20.58.390">
    <property type="entry name" value="Neurotransmitter-gated ion-channel transmembrane domain"/>
    <property type="match status" value="1"/>
</dbReference>
<keyword evidence="1" id="KW-1133">Transmembrane helix</keyword>
<dbReference type="GO" id="GO:0005230">
    <property type="term" value="F:extracellular ligand-gated monoatomic ion channel activity"/>
    <property type="evidence" value="ECO:0007669"/>
    <property type="project" value="UniProtKB-ARBA"/>
</dbReference>
<dbReference type="GO" id="GO:0005254">
    <property type="term" value="F:chloride channel activity"/>
    <property type="evidence" value="ECO:0007669"/>
    <property type="project" value="UniProtKB-ARBA"/>
</dbReference>
<dbReference type="InterPro" id="IPR006029">
    <property type="entry name" value="Neurotrans-gated_channel_TM"/>
</dbReference>
<feature type="domain" description="Neurotransmitter-gated ion-channel transmembrane" evidence="2">
    <location>
        <begin position="4"/>
        <end position="271"/>
    </location>
</feature>
<dbReference type="SUPFAM" id="SSF90112">
    <property type="entry name" value="Neurotransmitter-gated ion-channel transmembrane pore"/>
    <property type="match status" value="1"/>
</dbReference>
<dbReference type="CDD" id="cd19049">
    <property type="entry name" value="LGIC_TM_anion"/>
    <property type="match status" value="1"/>
</dbReference>
<protein>
    <recommendedName>
        <fullName evidence="2">Neurotransmitter-gated ion-channel transmembrane domain-containing protein</fullName>
    </recommendedName>
</protein>
<feature type="transmembrane region" description="Helical" evidence="1">
    <location>
        <begin position="42"/>
        <end position="61"/>
    </location>
</feature>
<gene>
    <name evidence="3" type="ORF">NMOB1V02_LOCUS11792</name>
</gene>
<evidence type="ECO:0000256" key="1">
    <source>
        <dbReference type="SAM" id="Phobius"/>
    </source>
</evidence>
<dbReference type="GO" id="GO:0099095">
    <property type="term" value="F:ligand-gated monoatomic anion channel activity"/>
    <property type="evidence" value="ECO:0007669"/>
    <property type="project" value="UniProtKB-ARBA"/>
</dbReference>
<organism evidence="3">
    <name type="scientific">Notodromas monacha</name>
    <dbReference type="NCBI Taxonomy" id="399045"/>
    <lineage>
        <taxon>Eukaryota</taxon>
        <taxon>Metazoa</taxon>
        <taxon>Ecdysozoa</taxon>
        <taxon>Arthropoda</taxon>
        <taxon>Crustacea</taxon>
        <taxon>Oligostraca</taxon>
        <taxon>Ostracoda</taxon>
        <taxon>Podocopa</taxon>
        <taxon>Podocopida</taxon>
        <taxon>Cypridocopina</taxon>
        <taxon>Cypridoidea</taxon>
        <taxon>Cyprididae</taxon>
        <taxon>Notodromas</taxon>
    </lineage>
</organism>
<evidence type="ECO:0000259" key="2">
    <source>
        <dbReference type="Pfam" id="PF02932"/>
    </source>
</evidence>
<keyword evidence="4" id="KW-1185">Reference proteome</keyword>
<accession>A0A7R9C110</accession>
<dbReference type="GO" id="GO:0004888">
    <property type="term" value="F:transmembrane signaling receptor activity"/>
    <property type="evidence" value="ECO:0007669"/>
    <property type="project" value="InterPro"/>
</dbReference>
<evidence type="ECO:0000313" key="4">
    <source>
        <dbReference type="Proteomes" id="UP000678499"/>
    </source>
</evidence>
<evidence type="ECO:0000313" key="3">
    <source>
        <dbReference type="EMBL" id="CAD7284185.1"/>
    </source>
</evidence>
<dbReference type="Pfam" id="PF02932">
    <property type="entry name" value="Neur_chan_memb"/>
    <property type="match status" value="1"/>
</dbReference>
<dbReference type="InterPro" id="IPR038050">
    <property type="entry name" value="Neuro_actylchol_rec"/>
</dbReference>
<feature type="non-terminal residue" evidence="3">
    <location>
        <position position="1"/>
    </location>
</feature>
<dbReference type="GO" id="GO:0016020">
    <property type="term" value="C:membrane"/>
    <property type="evidence" value="ECO:0007669"/>
    <property type="project" value="InterPro"/>
</dbReference>
<dbReference type="EMBL" id="OA889289">
    <property type="protein sequence ID" value="CAD7284185.1"/>
    <property type="molecule type" value="Genomic_DNA"/>
</dbReference>
<dbReference type="EMBL" id="CAJPEX010007252">
    <property type="protein sequence ID" value="CAG0924337.1"/>
    <property type="molecule type" value="Genomic_DNA"/>
</dbReference>
<dbReference type="AlphaFoldDB" id="A0A7R9C110"/>
<dbReference type="InterPro" id="IPR006028">
    <property type="entry name" value="GABAA/Glycine_rcpt"/>
</dbReference>
<dbReference type="InterPro" id="IPR036719">
    <property type="entry name" value="Neuro-gated_channel_TM_sf"/>
</dbReference>
<keyword evidence="1" id="KW-0812">Transmembrane</keyword>
<dbReference type="OrthoDB" id="6381752at2759"/>
<name>A0A7R9C110_9CRUS</name>
<reference evidence="3" key="1">
    <citation type="submission" date="2020-11" db="EMBL/GenBank/DDBJ databases">
        <authorList>
            <person name="Tran Van P."/>
        </authorList>
    </citation>
    <scope>NUCLEOTIDE SEQUENCE</scope>
</reference>
<dbReference type="Proteomes" id="UP000678499">
    <property type="component" value="Unassembled WGS sequence"/>
</dbReference>
<keyword evidence="1" id="KW-0472">Membrane</keyword>